<reference evidence="4" key="1">
    <citation type="submission" date="2015-10" db="EMBL/GenBank/DDBJ databases">
        <authorList>
            <person name="Gilbert D.G."/>
        </authorList>
    </citation>
    <scope>NUCLEOTIDE SEQUENCE</scope>
    <source>
        <strain evidence="4">Phyl III-seqv23</strain>
    </source>
</reference>
<feature type="region of interest" description="Disordered" evidence="1">
    <location>
        <begin position="41"/>
        <end position="71"/>
    </location>
</feature>
<organism evidence="4">
    <name type="scientific">Ralstonia solanacearum</name>
    <name type="common">Pseudomonas solanacearum</name>
    <dbReference type="NCBI Taxonomy" id="305"/>
    <lineage>
        <taxon>Bacteria</taxon>
        <taxon>Pseudomonadati</taxon>
        <taxon>Pseudomonadota</taxon>
        <taxon>Betaproteobacteria</taxon>
        <taxon>Burkholderiales</taxon>
        <taxon>Burkholderiaceae</taxon>
        <taxon>Ralstonia</taxon>
        <taxon>Ralstonia solanacearum species complex</taxon>
    </lineage>
</organism>
<sequence>MPTANGAAGAPHFDPGLILLAFAPVFLLTIAAEAWYWRRRRDPPSTTASRTPFQTPASHGCTRHPMPSSCG</sequence>
<evidence type="ECO:0000256" key="1">
    <source>
        <dbReference type="SAM" id="MobiDB-lite"/>
    </source>
</evidence>
<evidence type="ECO:0000313" key="5">
    <source>
        <dbReference type="EMBL" id="CUV43001.1"/>
    </source>
</evidence>
<evidence type="ECO:0000313" key="4">
    <source>
        <dbReference type="EMBL" id="CUV37493.1"/>
    </source>
</evidence>
<keyword evidence="2" id="KW-0472">Membrane</keyword>
<dbReference type="AlphaFoldDB" id="A0A0S4VU55"/>
<feature type="compositionally biased region" description="Polar residues" evidence="1">
    <location>
        <begin position="44"/>
        <end position="57"/>
    </location>
</feature>
<dbReference type="EMBL" id="LN899826">
    <property type="protein sequence ID" value="CUV43001.1"/>
    <property type="molecule type" value="Genomic_DNA"/>
</dbReference>
<evidence type="ECO:0000313" key="3">
    <source>
        <dbReference type="EMBL" id="CUV26690.1"/>
    </source>
</evidence>
<evidence type="ECO:0008006" key="7">
    <source>
        <dbReference type="Google" id="ProtNLM"/>
    </source>
</evidence>
<dbReference type="EMBL" id="LN899823">
    <property type="protein sequence ID" value="CUV26690.1"/>
    <property type="molecule type" value="Genomic_DNA"/>
</dbReference>
<evidence type="ECO:0000313" key="6">
    <source>
        <dbReference type="EMBL" id="CUV62608.1"/>
    </source>
</evidence>
<dbReference type="EMBL" id="LN899825">
    <property type="protein sequence ID" value="CUV37493.1"/>
    <property type="molecule type" value="Genomic_DNA"/>
</dbReference>
<name>A0A0S4VU55_RALSL</name>
<keyword evidence="2" id="KW-1133">Transmembrane helix</keyword>
<accession>A0A0S4VU55</accession>
<proteinExistence type="predicted"/>
<evidence type="ECO:0000256" key="2">
    <source>
        <dbReference type="SAM" id="Phobius"/>
    </source>
</evidence>
<dbReference type="EMBL" id="LN899822">
    <property type="protein sequence ID" value="CUV62608.1"/>
    <property type="molecule type" value="Genomic_DNA"/>
</dbReference>
<gene>
    <name evidence="6" type="ORF">RD1301_v1_2440006</name>
    <name evidence="3" type="ORF">RUN1744_v1_2180003</name>
    <name evidence="4" type="ORF">TD1301_v1_3640002</name>
    <name evidence="5" type="ORF">TF3108_v1_2160006</name>
</gene>
<feature type="transmembrane region" description="Helical" evidence="2">
    <location>
        <begin position="17"/>
        <end position="37"/>
    </location>
</feature>
<protein>
    <recommendedName>
        <fullName evidence="7">Transmembrane protein</fullName>
    </recommendedName>
</protein>
<keyword evidence="2" id="KW-0812">Transmembrane</keyword>